<evidence type="ECO:0000313" key="6">
    <source>
        <dbReference type="Proteomes" id="UP001275084"/>
    </source>
</evidence>
<dbReference type="Proteomes" id="UP001275084">
    <property type="component" value="Unassembled WGS sequence"/>
</dbReference>
<accession>A0AAJ0HLL1</accession>
<dbReference type="GO" id="GO:0005730">
    <property type="term" value="C:nucleolus"/>
    <property type="evidence" value="ECO:0007669"/>
    <property type="project" value="TreeGrafter"/>
</dbReference>
<feature type="region of interest" description="Disordered" evidence="3">
    <location>
        <begin position="617"/>
        <end position="705"/>
    </location>
</feature>
<dbReference type="EMBL" id="JAUIQD010000003">
    <property type="protein sequence ID" value="KAK3357150.1"/>
    <property type="molecule type" value="Genomic_DNA"/>
</dbReference>
<gene>
    <name evidence="5" type="ORF">B0T25DRAFT_538401</name>
</gene>
<feature type="compositionally biased region" description="Basic and acidic residues" evidence="3">
    <location>
        <begin position="50"/>
        <end position="78"/>
    </location>
</feature>
<feature type="region of interest" description="Disordered" evidence="3">
    <location>
        <begin position="409"/>
        <end position="506"/>
    </location>
</feature>
<feature type="compositionally biased region" description="Acidic residues" evidence="3">
    <location>
        <begin position="79"/>
        <end position="103"/>
    </location>
</feature>
<dbReference type="GO" id="GO:0000447">
    <property type="term" value="P:endonucleolytic cleavage in ITS1 to separate SSU-rRNA from 5.8S rRNA and LSU-rRNA from tricistronic rRNA transcript (SSU-rRNA, 5.8S rRNA, LSU-rRNA)"/>
    <property type="evidence" value="ECO:0007669"/>
    <property type="project" value="TreeGrafter"/>
</dbReference>
<dbReference type="InterPro" id="IPR024626">
    <property type="entry name" value="Kri1-like_C"/>
</dbReference>
<reference evidence="5" key="1">
    <citation type="journal article" date="2023" name="Mol. Phylogenet. Evol.">
        <title>Genome-scale phylogeny and comparative genomics of the fungal order Sordariales.</title>
        <authorList>
            <person name="Hensen N."/>
            <person name="Bonometti L."/>
            <person name="Westerberg I."/>
            <person name="Brannstrom I.O."/>
            <person name="Guillou S."/>
            <person name="Cros-Aarteil S."/>
            <person name="Calhoun S."/>
            <person name="Haridas S."/>
            <person name="Kuo A."/>
            <person name="Mondo S."/>
            <person name="Pangilinan J."/>
            <person name="Riley R."/>
            <person name="LaButti K."/>
            <person name="Andreopoulos B."/>
            <person name="Lipzen A."/>
            <person name="Chen C."/>
            <person name="Yan M."/>
            <person name="Daum C."/>
            <person name="Ng V."/>
            <person name="Clum A."/>
            <person name="Steindorff A."/>
            <person name="Ohm R.A."/>
            <person name="Martin F."/>
            <person name="Silar P."/>
            <person name="Natvig D.O."/>
            <person name="Lalanne C."/>
            <person name="Gautier V."/>
            <person name="Ament-Velasquez S.L."/>
            <person name="Kruys A."/>
            <person name="Hutchinson M.I."/>
            <person name="Powell A.J."/>
            <person name="Barry K."/>
            <person name="Miller A.N."/>
            <person name="Grigoriev I.V."/>
            <person name="Debuchy R."/>
            <person name="Gladieux P."/>
            <person name="Hiltunen Thoren M."/>
            <person name="Johannesson H."/>
        </authorList>
    </citation>
    <scope>NUCLEOTIDE SEQUENCE</scope>
    <source>
        <strain evidence="5">CBS 955.72</strain>
    </source>
</reference>
<dbReference type="GO" id="GO:0030686">
    <property type="term" value="C:90S preribosome"/>
    <property type="evidence" value="ECO:0007669"/>
    <property type="project" value="TreeGrafter"/>
</dbReference>
<comment type="caution">
    <text evidence="5">The sequence shown here is derived from an EMBL/GenBank/DDBJ whole genome shotgun (WGS) entry which is preliminary data.</text>
</comment>
<comment type="similarity">
    <text evidence="1">Belongs to the KRI1 family.</text>
</comment>
<feature type="compositionally biased region" description="Basic residues" evidence="3">
    <location>
        <begin position="686"/>
        <end position="695"/>
    </location>
</feature>
<evidence type="ECO:0000256" key="1">
    <source>
        <dbReference type="ARBA" id="ARBA00007473"/>
    </source>
</evidence>
<keyword evidence="6" id="KW-1185">Reference proteome</keyword>
<feature type="compositionally biased region" description="Basic and acidic residues" evidence="3">
    <location>
        <begin position="676"/>
        <end position="685"/>
    </location>
</feature>
<sequence length="705" mass="79338">MPSKGVKMASGAKSAKIPQKALFDESSSSSSEDDQDDGGATLDPSTSLKINEEFAKKFEHNKKREELHRLQEKYKGDANGEEDDESSSEDESEDDDGLLVTEDLDAEISATLAAIKNKDPRIYDKEAVFYKPFGAEGGETDEPKEKKEKPVFLRDYHRERYLAGDVGTDQEMEDANKPRTYVQEQADLKKTIVSEINAAAVADDEEWSDDDAFLKPVEKKAEKPAEKGIHPSRQAAIKLTEVDVKNAEKEPEEFLSKFMASKAWAPPDGSKWEAFESDDGEDDDDMADQFEHAYNIRFEDPSKSNEILKTYSRNMAASKSVRKEELTGRKKLRALEKERKEAEKKQREEERARLRRLKVGEAADKLAKIKRVAGLTGKKFKEDEWIKFLDDAWDDDEWEAEMAKRFGEDYYADKDGEMSADDDSAEEGESKKKQPKKPKFDDDIDIKDIIPDFDDEEIPPASLIEEEEAEEEAEAEAQEAASESGSESDRPSKKRKTTKDIKNERIAAKRQARAELTKIEALVEAKMEIDNPRVLASSSKDYPSAKPTSGGFRYRETSPQSFGMTARDILLAPSDAALNEFAGLKKLATFRDAEKKRKDKKLLGKKARLRQWRREQFGTEFEHTGPTFGFEAIAQAEQDEAEDKKKRKRRGDASTGANTVSAAPGVSTKTDKKKVVKDGIVEGERKKRKRSKGKGKKADEVAAKA</sequence>
<feature type="region of interest" description="Disordered" evidence="3">
    <location>
        <begin position="1"/>
        <end position="103"/>
    </location>
</feature>
<name>A0AAJ0HLL1_9PEZI</name>
<feature type="region of interest" description="Disordered" evidence="3">
    <location>
        <begin position="536"/>
        <end position="558"/>
    </location>
</feature>
<evidence type="ECO:0000256" key="3">
    <source>
        <dbReference type="SAM" id="MobiDB-lite"/>
    </source>
</evidence>
<evidence type="ECO:0000313" key="5">
    <source>
        <dbReference type="EMBL" id="KAK3357150.1"/>
    </source>
</evidence>
<keyword evidence="2" id="KW-0175">Coiled coil</keyword>
<proteinExistence type="inferred from homology"/>
<evidence type="ECO:0000256" key="2">
    <source>
        <dbReference type="SAM" id="Coils"/>
    </source>
</evidence>
<organism evidence="5 6">
    <name type="scientific">Lasiosphaeria hispida</name>
    <dbReference type="NCBI Taxonomy" id="260671"/>
    <lineage>
        <taxon>Eukaryota</taxon>
        <taxon>Fungi</taxon>
        <taxon>Dikarya</taxon>
        <taxon>Ascomycota</taxon>
        <taxon>Pezizomycotina</taxon>
        <taxon>Sordariomycetes</taxon>
        <taxon>Sordariomycetidae</taxon>
        <taxon>Sordariales</taxon>
        <taxon>Lasiosphaeriaceae</taxon>
        <taxon>Lasiosphaeria</taxon>
    </lineage>
</organism>
<dbReference type="AlphaFoldDB" id="A0AAJ0HLL1"/>
<feature type="domain" description="Kri1-like C-terminal" evidence="4">
    <location>
        <begin position="518"/>
        <end position="615"/>
    </location>
</feature>
<feature type="compositionally biased region" description="Acidic residues" evidence="3">
    <location>
        <begin position="451"/>
        <end position="477"/>
    </location>
</feature>
<reference evidence="5" key="2">
    <citation type="submission" date="2023-06" db="EMBL/GenBank/DDBJ databases">
        <authorList>
            <consortium name="Lawrence Berkeley National Laboratory"/>
            <person name="Haridas S."/>
            <person name="Hensen N."/>
            <person name="Bonometti L."/>
            <person name="Westerberg I."/>
            <person name="Brannstrom I.O."/>
            <person name="Guillou S."/>
            <person name="Cros-Aarteil S."/>
            <person name="Calhoun S."/>
            <person name="Kuo A."/>
            <person name="Mondo S."/>
            <person name="Pangilinan J."/>
            <person name="Riley R."/>
            <person name="Labutti K."/>
            <person name="Andreopoulos B."/>
            <person name="Lipzen A."/>
            <person name="Chen C."/>
            <person name="Yanf M."/>
            <person name="Daum C."/>
            <person name="Ng V."/>
            <person name="Clum A."/>
            <person name="Steindorff A."/>
            <person name="Ohm R."/>
            <person name="Martin F."/>
            <person name="Silar P."/>
            <person name="Natvig D."/>
            <person name="Lalanne C."/>
            <person name="Gautier V."/>
            <person name="Ament-Velasquez S.L."/>
            <person name="Kruys A."/>
            <person name="Hutchinson M.I."/>
            <person name="Powell A.J."/>
            <person name="Barry K."/>
            <person name="Miller A.N."/>
            <person name="Grigoriev I.V."/>
            <person name="Debuchy R."/>
            <person name="Gladieux P."/>
            <person name="Thoren M.H."/>
            <person name="Johannesson H."/>
        </authorList>
    </citation>
    <scope>NUCLEOTIDE SEQUENCE</scope>
    <source>
        <strain evidence="5">CBS 955.72</strain>
    </source>
</reference>
<feature type="compositionally biased region" description="Acidic residues" evidence="3">
    <location>
        <begin position="418"/>
        <end position="427"/>
    </location>
</feature>
<dbReference type="PANTHER" id="PTHR14490">
    <property type="entry name" value="ZINC FINGER, ZZ TYPE"/>
    <property type="match status" value="1"/>
</dbReference>
<dbReference type="Pfam" id="PF12936">
    <property type="entry name" value="Kri1_C"/>
    <property type="match status" value="1"/>
</dbReference>
<feature type="compositionally biased region" description="Basic and acidic residues" evidence="3">
    <location>
        <begin position="428"/>
        <end position="450"/>
    </location>
</feature>
<evidence type="ECO:0000259" key="4">
    <source>
        <dbReference type="Pfam" id="PF12936"/>
    </source>
</evidence>
<feature type="compositionally biased region" description="Basic and acidic residues" evidence="3">
    <location>
        <begin position="696"/>
        <end position="705"/>
    </location>
</feature>
<dbReference type="Pfam" id="PF05178">
    <property type="entry name" value="Kri1"/>
    <property type="match status" value="1"/>
</dbReference>
<dbReference type="InterPro" id="IPR018034">
    <property type="entry name" value="Kri1"/>
</dbReference>
<protein>
    <submittedName>
        <fullName evidence="5">KRI1-like family-domain-containing protein</fullName>
    </submittedName>
</protein>
<feature type="coiled-coil region" evidence="2">
    <location>
        <begin position="325"/>
        <end position="360"/>
    </location>
</feature>
<dbReference type="PANTHER" id="PTHR14490:SF5">
    <property type="entry name" value="PROTEIN KRI1 HOMOLOG"/>
    <property type="match status" value="1"/>
</dbReference>